<dbReference type="InterPro" id="IPR006143">
    <property type="entry name" value="RND_pump_MFP"/>
</dbReference>
<dbReference type="NCBIfam" id="TIGR01730">
    <property type="entry name" value="RND_mfp"/>
    <property type="match status" value="1"/>
</dbReference>
<comment type="similarity">
    <text evidence="2">Belongs to the membrane fusion protein (MFP) (TC 8.A.1) family.</text>
</comment>
<gene>
    <name evidence="9" type="ORF">JQ619_06860</name>
</gene>
<comment type="caution">
    <text evidence="9">The sequence shown here is derived from an EMBL/GenBank/DDBJ whole genome shotgun (WGS) entry which is preliminary data.</text>
</comment>
<organism evidence="9 10">
    <name type="scientific">Bradyrhizobium denitrificans</name>
    <dbReference type="NCBI Taxonomy" id="2734912"/>
    <lineage>
        <taxon>Bacteria</taxon>
        <taxon>Pseudomonadati</taxon>
        <taxon>Pseudomonadota</taxon>
        <taxon>Alphaproteobacteria</taxon>
        <taxon>Hyphomicrobiales</taxon>
        <taxon>Nitrobacteraceae</taxon>
        <taxon>Bradyrhizobium</taxon>
    </lineage>
</organism>
<feature type="domain" description="CusB-like beta-barrel" evidence="7">
    <location>
        <begin position="210"/>
        <end position="265"/>
    </location>
</feature>
<dbReference type="Gene3D" id="2.40.30.170">
    <property type="match status" value="1"/>
</dbReference>
<dbReference type="Pfam" id="PF25967">
    <property type="entry name" value="RND-MFP_C"/>
    <property type="match status" value="1"/>
</dbReference>
<name>A0ABS5G2H5_9BRAD</name>
<keyword evidence="3" id="KW-0813">Transport</keyword>
<dbReference type="InterPro" id="IPR058624">
    <property type="entry name" value="MdtA-like_HH"/>
</dbReference>
<feature type="domain" description="Multidrug resistance protein MdtA-like C-terminal permuted SH3" evidence="8">
    <location>
        <begin position="287"/>
        <end position="345"/>
    </location>
</feature>
<dbReference type="SUPFAM" id="SSF111369">
    <property type="entry name" value="HlyD-like secretion proteins"/>
    <property type="match status" value="1"/>
</dbReference>
<dbReference type="InterPro" id="IPR058792">
    <property type="entry name" value="Beta-barrel_RND_2"/>
</dbReference>
<evidence type="ECO:0000259" key="5">
    <source>
        <dbReference type="Pfam" id="PF25876"/>
    </source>
</evidence>
<sequence length="360" mass="37920">MTFSRHAPSGATLLLALFTLAACQEPPPAAEKPRPVRTVKATPIDGGEEITQTGEVRPHVETDLGFRIDGRVTSRQVEIGASVQKGELLATLDDTNVANELRAAEADLASATAAESLAKTTLERQQILLDKQIVAQVRVDEADANWRSAKARLDAAASALANAKARLSYTRLLAPETGVITAIGANAGQVVPAGQMVVRLASSRERDAVFNVAESVINNAPPDIEVKVTLVSDPSVVLSGRVRDVSPTADPSTRTYRVRVALPDTPPLSYGAVVTGSVRYLAGRSIALPASALTAENGQPAVYVVEPRSKTLKRKPVTVSRYTASTIYVTSGLAAGDDIVTAGVSKLRPDQIVAFDGDVK</sequence>
<dbReference type="Gene3D" id="2.40.50.100">
    <property type="match status" value="1"/>
</dbReference>
<evidence type="ECO:0000259" key="6">
    <source>
        <dbReference type="Pfam" id="PF25917"/>
    </source>
</evidence>
<evidence type="ECO:0000313" key="10">
    <source>
        <dbReference type="Proteomes" id="UP001314635"/>
    </source>
</evidence>
<evidence type="ECO:0000256" key="4">
    <source>
        <dbReference type="SAM" id="SignalP"/>
    </source>
</evidence>
<comment type="subcellular location">
    <subcellularLocation>
        <location evidence="1">Cell envelope</location>
    </subcellularLocation>
</comment>
<evidence type="ECO:0000313" key="9">
    <source>
        <dbReference type="EMBL" id="MBR1135479.1"/>
    </source>
</evidence>
<dbReference type="InterPro" id="IPR058625">
    <property type="entry name" value="MdtA-like_BSH"/>
</dbReference>
<dbReference type="Pfam" id="PF25954">
    <property type="entry name" value="Beta-barrel_RND_2"/>
    <property type="match status" value="1"/>
</dbReference>
<proteinExistence type="inferred from homology"/>
<dbReference type="Proteomes" id="UP001314635">
    <property type="component" value="Unassembled WGS sequence"/>
</dbReference>
<evidence type="ECO:0000256" key="2">
    <source>
        <dbReference type="ARBA" id="ARBA00009477"/>
    </source>
</evidence>
<dbReference type="RefSeq" id="WP_172235345.1">
    <property type="nucleotide sequence ID" value="NZ_JABFDP010000001.1"/>
</dbReference>
<dbReference type="Pfam" id="PF25876">
    <property type="entry name" value="HH_MFP_RND"/>
    <property type="match status" value="1"/>
</dbReference>
<keyword evidence="4" id="KW-0732">Signal</keyword>
<feature type="domain" description="Multidrug resistance protein MdtA-like alpha-helical hairpin" evidence="5">
    <location>
        <begin position="101"/>
        <end position="170"/>
    </location>
</feature>
<keyword evidence="10" id="KW-1185">Reference proteome</keyword>
<evidence type="ECO:0000256" key="1">
    <source>
        <dbReference type="ARBA" id="ARBA00004196"/>
    </source>
</evidence>
<dbReference type="PANTHER" id="PTHR30469:SF38">
    <property type="entry name" value="HLYD FAMILY SECRETION PROTEIN"/>
    <property type="match status" value="1"/>
</dbReference>
<dbReference type="EMBL" id="JAFCLK010000005">
    <property type="protein sequence ID" value="MBR1135479.1"/>
    <property type="molecule type" value="Genomic_DNA"/>
</dbReference>
<feature type="chain" id="PRO_5045481878" evidence="4">
    <location>
        <begin position="22"/>
        <end position="360"/>
    </location>
</feature>
<evidence type="ECO:0000256" key="3">
    <source>
        <dbReference type="ARBA" id="ARBA00022448"/>
    </source>
</evidence>
<feature type="signal peptide" evidence="4">
    <location>
        <begin position="1"/>
        <end position="21"/>
    </location>
</feature>
<dbReference type="PANTHER" id="PTHR30469">
    <property type="entry name" value="MULTIDRUG RESISTANCE PROTEIN MDTA"/>
    <property type="match status" value="1"/>
</dbReference>
<protein>
    <submittedName>
        <fullName evidence="9">Efflux RND transporter periplasmic adaptor subunit</fullName>
    </submittedName>
</protein>
<dbReference type="InterPro" id="IPR058627">
    <property type="entry name" value="MdtA-like_C"/>
</dbReference>
<evidence type="ECO:0000259" key="8">
    <source>
        <dbReference type="Pfam" id="PF25967"/>
    </source>
</evidence>
<dbReference type="PROSITE" id="PS51257">
    <property type="entry name" value="PROKAR_LIPOPROTEIN"/>
    <property type="match status" value="1"/>
</dbReference>
<dbReference type="Gene3D" id="1.10.287.470">
    <property type="entry name" value="Helix hairpin bin"/>
    <property type="match status" value="1"/>
</dbReference>
<reference evidence="10" key="1">
    <citation type="journal article" date="2021" name="ISME J.">
        <title>Evolutionary origin and ecological implication of a unique nif island in free-living Bradyrhizobium lineages.</title>
        <authorList>
            <person name="Tao J."/>
        </authorList>
    </citation>
    <scope>NUCLEOTIDE SEQUENCE [LARGE SCALE GENOMIC DNA]</scope>
    <source>
        <strain evidence="10">SZCCT0094</strain>
    </source>
</reference>
<dbReference type="Pfam" id="PF25917">
    <property type="entry name" value="BSH_RND"/>
    <property type="match status" value="1"/>
</dbReference>
<dbReference type="Gene3D" id="2.40.420.20">
    <property type="match status" value="1"/>
</dbReference>
<evidence type="ECO:0000259" key="7">
    <source>
        <dbReference type="Pfam" id="PF25954"/>
    </source>
</evidence>
<accession>A0ABS5G2H5</accession>
<feature type="domain" description="Multidrug resistance protein MdtA-like barrel-sandwich hybrid" evidence="6">
    <location>
        <begin position="63"/>
        <end position="196"/>
    </location>
</feature>